<dbReference type="PROSITE" id="PS00086">
    <property type="entry name" value="CYTOCHROME_P450"/>
    <property type="match status" value="1"/>
</dbReference>
<evidence type="ECO:0000256" key="4">
    <source>
        <dbReference type="ARBA" id="ARBA00023004"/>
    </source>
</evidence>
<evidence type="ECO:0000313" key="8">
    <source>
        <dbReference type="Proteomes" id="UP000789508"/>
    </source>
</evidence>
<proteinExistence type="inferred from homology"/>
<dbReference type="InterPro" id="IPR050121">
    <property type="entry name" value="Cytochrome_P450_monoxygenase"/>
</dbReference>
<dbReference type="PANTHER" id="PTHR24305:SF166">
    <property type="entry name" value="CYTOCHROME P450 12A4, MITOCHONDRIAL-RELATED"/>
    <property type="match status" value="1"/>
</dbReference>
<accession>A0A9N9DAI7</accession>
<keyword evidence="6" id="KW-0503">Monooxygenase</keyword>
<dbReference type="InterPro" id="IPR036396">
    <property type="entry name" value="Cyt_P450_sf"/>
</dbReference>
<dbReference type="SUPFAM" id="SSF48264">
    <property type="entry name" value="Cytochrome P450"/>
    <property type="match status" value="1"/>
</dbReference>
<dbReference type="Gene3D" id="1.10.630.10">
    <property type="entry name" value="Cytochrome P450"/>
    <property type="match status" value="1"/>
</dbReference>
<keyword evidence="6" id="KW-0560">Oxidoreductase</keyword>
<dbReference type="InterPro" id="IPR017972">
    <property type="entry name" value="Cyt_P450_CS"/>
</dbReference>
<keyword evidence="4 5" id="KW-0408">Iron</keyword>
<comment type="caution">
    <text evidence="7">The sequence shown here is derived from an EMBL/GenBank/DDBJ whole genome shotgun (WGS) entry which is preliminary data.</text>
</comment>
<keyword evidence="3 5" id="KW-0479">Metal-binding</keyword>
<dbReference type="Proteomes" id="UP000789508">
    <property type="component" value="Unassembled WGS sequence"/>
</dbReference>
<evidence type="ECO:0000256" key="3">
    <source>
        <dbReference type="ARBA" id="ARBA00022723"/>
    </source>
</evidence>
<evidence type="ECO:0000256" key="2">
    <source>
        <dbReference type="ARBA" id="ARBA00010617"/>
    </source>
</evidence>
<evidence type="ECO:0000256" key="1">
    <source>
        <dbReference type="ARBA" id="ARBA00001971"/>
    </source>
</evidence>
<dbReference type="OrthoDB" id="1470350at2759"/>
<organism evidence="7 8">
    <name type="scientific">Ambispora leptoticha</name>
    <dbReference type="NCBI Taxonomy" id="144679"/>
    <lineage>
        <taxon>Eukaryota</taxon>
        <taxon>Fungi</taxon>
        <taxon>Fungi incertae sedis</taxon>
        <taxon>Mucoromycota</taxon>
        <taxon>Glomeromycotina</taxon>
        <taxon>Glomeromycetes</taxon>
        <taxon>Archaeosporales</taxon>
        <taxon>Ambisporaceae</taxon>
        <taxon>Ambispora</taxon>
    </lineage>
</organism>
<dbReference type="PRINTS" id="PR00463">
    <property type="entry name" value="EP450I"/>
</dbReference>
<dbReference type="CDD" id="cd00302">
    <property type="entry name" value="cytochrome_P450"/>
    <property type="match status" value="1"/>
</dbReference>
<evidence type="ECO:0000313" key="7">
    <source>
        <dbReference type="EMBL" id="CAG8628511.1"/>
    </source>
</evidence>
<name>A0A9N9DAI7_9GLOM</name>
<reference evidence="7" key="1">
    <citation type="submission" date="2021-06" db="EMBL/GenBank/DDBJ databases">
        <authorList>
            <person name="Kallberg Y."/>
            <person name="Tangrot J."/>
            <person name="Rosling A."/>
        </authorList>
    </citation>
    <scope>NUCLEOTIDE SEQUENCE</scope>
    <source>
        <strain evidence="7">FL130A</strain>
    </source>
</reference>
<dbReference type="GO" id="GO:0004497">
    <property type="term" value="F:monooxygenase activity"/>
    <property type="evidence" value="ECO:0007669"/>
    <property type="project" value="UniProtKB-KW"/>
</dbReference>
<evidence type="ECO:0000256" key="6">
    <source>
        <dbReference type="RuleBase" id="RU000461"/>
    </source>
</evidence>
<protein>
    <submittedName>
        <fullName evidence="7">88_t:CDS:1</fullName>
    </submittedName>
</protein>
<feature type="non-terminal residue" evidence="7">
    <location>
        <position position="1"/>
    </location>
</feature>
<sequence>FFKELQHYWKELGSDCVLDLNAWAVRFASDIIFFNTTGKKFHFMAKYFNTLSTGKKIDIETKDSCMTEKIVKGFENAFAAIFFLLTTHSLLRHTIYWKQNKEHLKAHDQLRRVLCELVQERRKEVENTPIEEPLKPDIMNLLIAANTERDPNNLDKPLTDDAIQMSLFESIAASTDTTVSAFVFIVEYVGRYPEVEAKIKAEINSFFSDNLNRVVTYDDLNEFKYIEAVYYETTRINTAVPFMFRTNQREDEIAGYRWKPDTQFVVNYQAPHRNEKYFTDPEKFIPERFINVGSDGKNIFKKAFYPWGGGLHICPARNIGLAFVKMLLILLYRNYEVKLVNADKPIQTYHDFISHCADTKEIPTEELNFRDVQIKEAFIYSFYVSRIGMAISFRLPYPMLRSYEKFIRQQRTHNGHDSKLKPDALNLLLDLKEESVLNKKDNGDDNYRMGKKIFGTHYKRL</sequence>
<gene>
    <name evidence="7" type="ORF">ALEPTO_LOCUS9260</name>
</gene>
<evidence type="ECO:0000256" key="5">
    <source>
        <dbReference type="PIRSR" id="PIRSR602401-1"/>
    </source>
</evidence>
<keyword evidence="5 6" id="KW-0349">Heme</keyword>
<dbReference type="GO" id="GO:0016705">
    <property type="term" value="F:oxidoreductase activity, acting on paired donors, with incorporation or reduction of molecular oxygen"/>
    <property type="evidence" value="ECO:0007669"/>
    <property type="project" value="InterPro"/>
</dbReference>
<dbReference type="GO" id="GO:0020037">
    <property type="term" value="F:heme binding"/>
    <property type="evidence" value="ECO:0007669"/>
    <property type="project" value="InterPro"/>
</dbReference>
<dbReference type="PANTHER" id="PTHR24305">
    <property type="entry name" value="CYTOCHROME P450"/>
    <property type="match status" value="1"/>
</dbReference>
<feature type="binding site" description="axial binding residue" evidence="5">
    <location>
        <position position="314"/>
    </location>
    <ligand>
        <name>heme</name>
        <dbReference type="ChEBI" id="CHEBI:30413"/>
    </ligand>
    <ligandPart>
        <name>Fe</name>
        <dbReference type="ChEBI" id="CHEBI:18248"/>
    </ligandPart>
</feature>
<keyword evidence="8" id="KW-1185">Reference proteome</keyword>
<dbReference type="EMBL" id="CAJVPS010006757">
    <property type="protein sequence ID" value="CAG8628511.1"/>
    <property type="molecule type" value="Genomic_DNA"/>
</dbReference>
<dbReference type="Pfam" id="PF00067">
    <property type="entry name" value="p450"/>
    <property type="match status" value="1"/>
</dbReference>
<comment type="similarity">
    <text evidence="2 6">Belongs to the cytochrome P450 family.</text>
</comment>
<comment type="cofactor">
    <cofactor evidence="1 5">
        <name>heme</name>
        <dbReference type="ChEBI" id="CHEBI:30413"/>
    </cofactor>
</comment>
<dbReference type="AlphaFoldDB" id="A0A9N9DAI7"/>
<dbReference type="InterPro" id="IPR001128">
    <property type="entry name" value="Cyt_P450"/>
</dbReference>
<dbReference type="GO" id="GO:0005506">
    <property type="term" value="F:iron ion binding"/>
    <property type="evidence" value="ECO:0007669"/>
    <property type="project" value="InterPro"/>
</dbReference>
<dbReference type="InterPro" id="IPR002401">
    <property type="entry name" value="Cyt_P450_E_grp-I"/>
</dbReference>